<dbReference type="AlphaFoldDB" id="A0A9W7FY81"/>
<evidence type="ECO:0000256" key="2">
    <source>
        <dbReference type="ARBA" id="ARBA00006718"/>
    </source>
</evidence>
<feature type="domain" description="Core" evidence="4">
    <location>
        <begin position="54"/>
        <end position="161"/>
    </location>
</feature>
<dbReference type="Proteomes" id="UP001165065">
    <property type="component" value="Unassembled WGS sequence"/>
</dbReference>
<dbReference type="InterPro" id="IPR050322">
    <property type="entry name" value="Fe-S_cluster_asmbl/transfer"/>
</dbReference>
<dbReference type="Gene3D" id="2.60.300.12">
    <property type="entry name" value="HesB-like domain"/>
    <property type="match status" value="1"/>
</dbReference>
<accession>A0A9W7FY81</accession>
<evidence type="ECO:0000313" key="6">
    <source>
        <dbReference type="Proteomes" id="UP001165065"/>
    </source>
</evidence>
<evidence type="ECO:0000313" key="5">
    <source>
        <dbReference type="EMBL" id="GMI22537.1"/>
    </source>
</evidence>
<keyword evidence="3" id="KW-0004">4Fe-4S</keyword>
<dbReference type="InterPro" id="IPR017870">
    <property type="entry name" value="FeS_cluster_insertion_CS"/>
</dbReference>
<keyword evidence="3" id="KW-0411">Iron-sulfur</keyword>
<evidence type="ECO:0000256" key="1">
    <source>
        <dbReference type="ARBA" id="ARBA00005151"/>
    </source>
</evidence>
<sequence length="165" mass="18161">MSTFASPIMGRPSNVQSHIVPSVAWFSSVAAEEPKPKRRKRRRRRSALPTRAPIIVTPGAAERVKFLLSSKDDAKGIRLGVKKRGCNGLSFTMNYVLDTPEDAKLTKLDEFVTCENGVVVYVDPGAMFNIVGTVMDWEETELSAEFTFNNPNSKGECGCGESFNV</sequence>
<dbReference type="PROSITE" id="PS01152">
    <property type="entry name" value="HESB"/>
    <property type="match status" value="1"/>
</dbReference>
<dbReference type="InterPro" id="IPR000361">
    <property type="entry name" value="ATAP_core_dom"/>
</dbReference>
<reference evidence="6" key="1">
    <citation type="journal article" date="2023" name="Commun. Biol.">
        <title>Genome analysis of Parmales, the sister group of diatoms, reveals the evolutionary specialization of diatoms from phago-mixotrophs to photoautotrophs.</title>
        <authorList>
            <person name="Ban H."/>
            <person name="Sato S."/>
            <person name="Yoshikawa S."/>
            <person name="Yamada K."/>
            <person name="Nakamura Y."/>
            <person name="Ichinomiya M."/>
            <person name="Sato N."/>
            <person name="Blanc-Mathieu R."/>
            <person name="Endo H."/>
            <person name="Kuwata A."/>
            <person name="Ogata H."/>
        </authorList>
    </citation>
    <scope>NUCLEOTIDE SEQUENCE [LARGE SCALE GENOMIC DNA]</scope>
</reference>
<dbReference type="InterPro" id="IPR016092">
    <property type="entry name" value="ATAP"/>
</dbReference>
<dbReference type="PANTHER" id="PTHR10072:SF41">
    <property type="entry name" value="IRON-SULFUR CLUSTER ASSEMBLY 1 HOMOLOG, MITOCHONDRIAL"/>
    <property type="match status" value="1"/>
</dbReference>
<keyword evidence="3" id="KW-0479">Metal-binding</keyword>
<evidence type="ECO:0000259" key="4">
    <source>
        <dbReference type="Pfam" id="PF01521"/>
    </source>
</evidence>
<proteinExistence type="inferred from homology"/>
<dbReference type="SUPFAM" id="SSF89360">
    <property type="entry name" value="HesB-like domain"/>
    <property type="match status" value="1"/>
</dbReference>
<dbReference type="PANTHER" id="PTHR10072">
    <property type="entry name" value="IRON-SULFUR CLUSTER ASSEMBLY PROTEIN"/>
    <property type="match status" value="1"/>
</dbReference>
<dbReference type="GO" id="GO:0051537">
    <property type="term" value="F:2 iron, 2 sulfur cluster binding"/>
    <property type="evidence" value="ECO:0007669"/>
    <property type="project" value="TreeGrafter"/>
</dbReference>
<dbReference type="OrthoDB" id="333486at2759"/>
<dbReference type="GO" id="GO:0005739">
    <property type="term" value="C:mitochondrion"/>
    <property type="evidence" value="ECO:0007669"/>
    <property type="project" value="TreeGrafter"/>
</dbReference>
<dbReference type="InterPro" id="IPR035903">
    <property type="entry name" value="HesB-like_dom_sf"/>
</dbReference>
<keyword evidence="6" id="KW-1185">Reference proteome</keyword>
<gene>
    <name evidence="5" type="ORF">TrCOL_g9382</name>
</gene>
<organism evidence="5 6">
    <name type="scientific">Triparma columacea</name>
    <dbReference type="NCBI Taxonomy" id="722753"/>
    <lineage>
        <taxon>Eukaryota</taxon>
        <taxon>Sar</taxon>
        <taxon>Stramenopiles</taxon>
        <taxon>Ochrophyta</taxon>
        <taxon>Bolidophyceae</taxon>
        <taxon>Parmales</taxon>
        <taxon>Triparmaceae</taxon>
        <taxon>Triparma</taxon>
    </lineage>
</organism>
<comment type="caution">
    <text evidence="5">The sequence shown here is derived from an EMBL/GenBank/DDBJ whole genome shotgun (WGS) entry which is preliminary data.</text>
</comment>
<evidence type="ECO:0000256" key="3">
    <source>
        <dbReference type="ARBA" id="ARBA00022485"/>
    </source>
</evidence>
<dbReference type="NCBIfam" id="TIGR00049">
    <property type="entry name" value="iron-sulfur cluster assembly accessory protein"/>
    <property type="match status" value="1"/>
</dbReference>
<comment type="similarity">
    <text evidence="2">Belongs to the HesB/IscA family.</text>
</comment>
<dbReference type="EMBL" id="BRYA01000550">
    <property type="protein sequence ID" value="GMI22537.1"/>
    <property type="molecule type" value="Genomic_DNA"/>
</dbReference>
<dbReference type="Pfam" id="PF01521">
    <property type="entry name" value="Fe-S_biosyn"/>
    <property type="match status" value="1"/>
</dbReference>
<dbReference type="GO" id="GO:0016226">
    <property type="term" value="P:iron-sulfur cluster assembly"/>
    <property type="evidence" value="ECO:0007669"/>
    <property type="project" value="InterPro"/>
</dbReference>
<keyword evidence="3" id="KW-0408">Iron</keyword>
<protein>
    <recommendedName>
        <fullName evidence="4">Core domain-containing protein</fullName>
    </recommendedName>
</protein>
<name>A0A9W7FY81_9STRA</name>
<dbReference type="GO" id="GO:0051539">
    <property type="term" value="F:4 iron, 4 sulfur cluster binding"/>
    <property type="evidence" value="ECO:0007669"/>
    <property type="project" value="UniProtKB-KW"/>
</dbReference>
<comment type="pathway">
    <text evidence="1">Cofactor biosynthesis; iron-sulfur cluster biosynthesis.</text>
</comment>